<feature type="compositionally biased region" description="Basic and acidic residues" evidence="1">
    <location>
        <begin position="77"/>
        <end position="94"/>
    </location>
</feature>
<evidence type="ECO:0000313" key="2">
    <source>
        <dbReference type="EMBL" id="WWX25527.1"/>
    </source>
</evidence>
<evidence type="ECO:0000313" key="3">
    <source>
        <dbReference type="Proteomes" id="UP001375370"/>
    </source>
</evidence>
<gene>
    <name evidence="2" type="ORF">V8247_00725</name>
</gene>
<sequence>MDVNNRITQMEDEIKVLKNEVLAVLLDIKENMLETENPFSRPSAFEMPAVNITQSIPSAPPLSQHQDISNGNGNGHNRHEYSNNKPNEIPEKEQQPAPVNPPVMETEPETVNNRKISADKPAGDIPSPNGFITEDTDLTPLNESSLNVRL</sequence>
<proteinExistence type="predicted"/>
<feature type="compositionally biased region" description="Polar residues" evidence="1">
    <location>
        <begin position="51"/>
        <end position="71"/>
    </location>
</feature>
<evidence type="ECO:0000256" key="1">
    <source>
        <dbReference type="SAM" id="MobiDB-lite"/>
    </source>
</evidence>
<dbReference type="EMBL" id="CP146612">
    <property type="protein sequence ID" value="WWX25527.1"/>
    <property type="molecule type" value="Genomic_DNA"/>
</dbReference>
<dbReference type="Proteomes" id="UP001375370">
    <property type="component" value="Chromosome"/>
</dbReference>
<dbReference type="RefSeq" id="WP_338737768.1">
    <property type="nucleotide sequence ID" value="NZ_CP146612.1"/>
</dbReference>
<keyword evidence="3" id="KW-1185">Reference proteome</keyword>
<protein>
    <submittedName>
        <fullName evidence="2">Uncharacterized protein</fullName>
    </submittedName>
</protein>
<reference evidence="2 3" key="1">
    <citation type="submission" date="2024-03" db="EMBL/GenBank/DDBJ databases">
        <title>A Dehalogenimonas Isolated from Estuarine Sediments Dihaloeliminates Chlorinated Alkanes.</title>
        <authorList>
            <person name="Yang Y."/>
            <person name="Wang H."/>
        </authorList>
    </citation>
    <scope>NUCLEOTIDE SEQUENCE [LARGE SCALE GENOMIC DNA]</scope>
    <source>
        <strain evidence="2 3">W</strain>
    </source>
</reference>
<feature type="compositionally biased region" description="Polar residues" evidence="1">
    <location>
        <begin position="139"/>
        <end position="150"/>
    </location>
</feature>
<organism evidence="2 3">
    <name type="scientific">Candidatus Dehalogenimonas loeffleri</name>
    <dbReference type="NCBI Taxonomy" id="3127115"/>
    <lineage>
        <taxon>Bacteria</taxon>
        <taxon>Bacillati</taxon>
        <taxon>Chloroflexota</taxon>
        <taxon>Dehalococcoidia</taxon>
        <taxon>Dehalococcoidales</taxon>
        <taxon>Dehalococcoidaceae</taxon>
        <taxon>Dehalogenimonas</taxon>
    </lineage>
</organism>
<accession>A0ABZ2J3P2</accession>
<name>A0ABZ2J3P2_9CHLR</name>
<feature type="region of interest" description="Disordered" evidence="1">
    <location>
        <begin position="39"/>
        <end position="150"/>
    </location>
</feature>